<dbReference type="PANTHER" id="PTHR43537">
    <property type="entry name" value="TRANSCRIPTIONAL REGULATOR, GNTR FAMILY"/>
    <property type="match status" value="1"/>
</dbReference>
<evidence type="ECO:0000259" key="4">
    <source>
        <dbReference type="SMART" id="SM00345"/>
    </source>
</evidence>
<keyword evidence="3" id="KW-0804">Transcription</keyword>
<keyword evidence="2 6" id="KW-0238">DNA-binding</keyword>
<feature type="domain" description="HTH gntR-type" evidence="4">
    <location>
        <begin position="16"/>
        <end position="74"/>
    </location>
</feature>
<dbReference type="Gene3D" id="1.20.120.530">
    <property type="entry name" value="GntR ligand-binding domain-like"/>
    <property type="match status" value="1"/>
</dbReference>
<keyword evidence="7" id="KW-1185">Reference proteome</keyword>
<dbReference type="GO" id="GO:0003677">
    <property type="term" value="F:DNA binding"/>
    <property type="evidence" value="ECO:0007669"/>
    <property type="project" value="UniProtKB-KW"/>
</dbReference>
<evidence type="ECO:0000256" key="2">
    <source>
        <dbReference type="ARBA" id="ARBA00023125"/>
    </source>
</evidence>
<organism evidence="6 7">
    <name type="scientific">Pseudonocardia parietis</name>
    <dbReference type="NCBI Taxonomy" id="570936"/>
    <lineage>
        <taxon>Bacteria</taxon>
        <taxon>Bacillati</taxon>
        <taxon>Actinomycetota</taxon>
        <taxon>Actinomycetes</taxon>
        <taxon>Pseudonocardiales</taxon>
        <taxon>Pseudonocardiaceae</taxon>
        <taxon>Pseudonocardia</taxon>
    </lineage>
</organism>
<proteinExistence type="predicted"/>
<dbReference type="SUPFAM" id="SSF46785">
    <property type="entry name" value="Winged helix' DNA-binding domain"/>
    <property type="match status" value="1"/>
</dbReference>
<dbReference type="EMBL" id="JAGINU010000004">
    <property type="protein sequence ID" value="MBP2372085.1"/>
    <property type="molecule type" value="Genomic_DNA"/>
</dbReference>
<dbReference type="InterPro" id="IPR036390">
    <property type="entry name" value="WH_DNA-bd_sf"/>
</dbReference>
<gene>
    <name evidence="6" type="ORF">JOF36_007858</name>
</gene>
<dbReference type="Pfam" id="PF07729">
    <property type="entry name" value="FCD"/>
    <property type="match status" value="1"/>
</dbReference>
<reference evidence="6 7" key="1">
    <citation type="submission" date="2021-03" db="EMBL/GenBank/DDBJ databases">
        <title>Sequencing the genomes of 1000 actinobacteria strains.</title>
        <authorList>
            <person name="Klenk H.-P."/>
        </authorList>
    </citation>
    <scope>NUCLEOTIDE SEQUENCE [LARGE SCALE GENOMIC DNA]</scope>
    <source>
        <strain evidence="6 7">DSM 45256</strain>
    </source>
</reference>
<dbReference type="Gene3D" id="1.10.10.10">
    <property type="entry name" value="Winged helix-like DNA-binding domain superfamily/Winged helix DNA-binding domain"/>
    <property type="match status" value="1"/>
</dbReference>
<evidence type="ECO:0000313" key="7">
    <source>
        <dbReference type="Proteomes" id="UP001519295"/>
    </source>
</evidence>
<dbReference type="InterPro" id="IPR000524">
    <property type="entry name" value="Tscrpt_reg_HTH_GntR"/>
</dbReference>
<dbReference type="InterPro" id="IPR008920">
    <property type="entry name" value="TF_FadR/GntR_C"/>
</dbReference>
<dbReference type="SMART" id="SM00345">
    <property type="entry name" value="HTH_GNTR"/>
    <property type="match status" value="1"/>
</dbReference>
<evidence type="ECO:0000256" key="3">
    <source>
        <dbReference type="ARBA" id="ARBA00023163"/>
    </source>
</evidence>
<accession>A0ABS4W7D4</accession>
<evidence type="ECO:0000313" key="6">
    <source>
        <dbReference type="EMBL" id="MBP2372085.1"/>
    </source>
</evidence>
<dbReference type="InterPro" id="IPR011711">
    <property type="entry name" value="GntR_C"/>
</dbReference>
<dbReference type="Pfam" id="PF00392">
    <property type="entry name" value="GntR"/>
    <property type="match status" value="1"/>
</dbReference>
<evidence type="ECO:0000259" key="5">
    <source>
        <dbReference type="SMART" id="SM00895"/>
    </source>
</evidence>
<name>A0ABS4W7D4_9PSEU</name>
<dbReference type="InterPro" id="IPR036388">
    <property type="entry name" value="WH-like_DNA-bd_sf"/>
</dbReference>
<dbReference type="RefSeq" id="WP_210037110.1">
    <property type="nucleotide sequence ID" value="NZ_JAGINU010000004.1"/>
</dbReference>
<dbReference type="PANTHER" id="PTHR43537:SF45">
    <property type="entry name" value="GNTR FAMILY REGULATORY PROTEIN"/>
    <property type="match status" value="1"/>
</dbReference>
<dbReference type="SUPFAM" id="SSF48008">
    <property type="entry name" value="GntR ligand-binding domain-like"/>
    <property type="match status" value="1"/>
</dbReference>
<comment type="caution">
    <text evidence="6">The sequence shown here is derived from an EMBL/GenBank/DDBJ whole genome shotgun (WGS) entry which is preliminary data.</text>
</comment>
<keyword evidence="1" id="KW-0805">Transcription regulation</keyword>
<sequence length="210" mass="23137">MMVAPALGVVSRVDALTRALTRQVLRAEIAPGLAVSERFVCDEFSVARSTARVALERLVASGLLSRAANKSARIPVFDLADARDLYFARELLECEALSSIAEYGHVKDAVRLSFAHFDRRAAVEGIHGALDADMDFHSALIGSTGSSRLARMHARLINECRLFLSQHKMPVGLSLEKIRAERAELLAALEERNVHKVRTLVSAHFSFLWS</sequence>
<dbReference type="SMART" id="SM00895">
    <property type="entry name" value="FCD"/>
    <property type="match status" value="1"/>
</dbReference>
<protein>
    <submittedName>
        <fullName evidence="6">DNA-binding GntR family transcriptional regulator</fullName>
    </submittedName>
</protein>
<feature type="domain" description="GntR C-terminal" evidence="5">
    <location>
        <begin position="84"/>
        <end position="207"/>
    </location>
</feature>
<evidence type="ECO:0000256" key="1">
    <source>
        <dbReference type="ARBA" id="ARBA00023015"/>
    </source>
</evidence>
<dbReference type="Proteomes" id="UP001519295">
    <property type="component" value="Unassembled WGS sequence"/>
</dbReference>